<dbReference type="PANTHER" id="PTHR10217:SF435">
    <property type="entry name" value="POTASSIUM VOLTAGE-GATED CHANNEL PROTEIN EAG"/>
    <property type="match status" value="1"/>
</dbReference>
<dbReference type="InterPro" id="IPR050818">
    <property type="entry name" value="KCNH_animal-type"/>
</dbReference>
<keyword evidence="4" id="KW-0472">Membrane</keyword>
<gene>
    <name evidence="6" type="ORF">HPHI1048_LOCUS2683</name>
</gene>
<proteinExistence type="predicted"/>
<evidence type="ECO:0000259" key="5">
    <source>
        <dbReference type="Pfam" id="PF00520"/>
    </source>
</evidence>
<dbReference type="GO" id="GO:0042391">
    <property type="term" value="P:regulation of membrane potential"/>
    <property type="evidence" value="ECO:0007669"/>
    <property type="project" value="TreeGrafter"/>
</dbReference>
<feature type="domain" description="Ion transport" evidence="5">
    <location>
        <begin position="248"/>
        <end position="373"/>
    </location>
</feature>
<evidence type="ECO:0000313" key="6">
    <source>
        <dbReference type="EMBL" id="CAD8469863.1"/>
    </source>
</evidence>
<accession>A0A7S0E2J5</accession>
<evidence type="ECO:0000256" key="2">
    <source>
        <dbReference type="ARBA" id="ARBA00022692"/>
    </source>
</evidence>
<comment type="subcellular location">
    <subcellularLocation>
        <location evidence="1">Membrane</location>
        <topology evidence="1">Multi-pass membrane protein</topology>
    </subcellularLocation>
</comment>
<evidence type="ECO:0000256" key="4">
    <source>
        <dbReference type="ARBA" id="ARBA00023136"/>
    </source>
</evidence>
<sequence>MALSLREILSLESSIEASPLLSKVCSKAPGKDDGPVNSYSFAGELWFESPGQGPKENLVDRSPMYPCSAFDYEEDEACVNGPKSKSCSSCSASSSVSSSFAEHGPHGPVMDDDAVENTDVDCSKEGTGDLENCEDEGIDSDVVAGVWGLAWGERRIWPSSSLCRFVTRLSESPGIGIHRGRYNVQRVAVRAKALAEGMSAEFSKRKKSREIFVILPGGMLRRFWDLTSFILLLSLLVCKVASERWESQHRGWMYADLVGYNPYTSSLLKIQVLFDCFFIVDILVNFCTAYRDKDGKLVKDPYLIAKNYAMHWLILDLFCAIPFDYILHIEDPVEQEKRRRTWFGRLTRRTHALQFLRAASDTRPFRGARWLGKIMGHARRIARACGGYSMLWRNIRQILIFVSPRDLMKTWRFLRSVGVIKALALSPVIFRSIFGSFTFLRATISWFNKDWGGAFNFFLRGKATNSGNVKKDSFGDVRNVKRQAKLKL</sequence>
<protein>
    <recommendedName>
        <fullName evidence="5">Ion transport domain-containing protein</fullName>
    </recommendedName>
</protein>
<dbReference type="GO" id="GO:0005886">
    <property type="term" value="C:plasma membrane"/>
    <property type="evidence" value="ECO:0007669"/>
    <property type="project" value="TreeGrafter"/>
</dbReference>
<dbReference type="GO" id="GO:0005249">
    <property type="term" value="F:voltage-gated potassium channel activity"/>
    <property type="evidence" value="ECO:0007669"/>
    <property type="project" value="TreeGrafter"/>
</dbReference>
<dbReference type="PANTHER" id="PTHR10217">
    <property type="entry name" value="VOLTAGE AND LIGAND GATED POTASSIUM CHANNEL"/>
    <property type="match status" value="1"/>
</dbReference>
<dbReference type="EMBL" id="HBEO01003757">
    <property type="protein sequence ID" value="CAD8469863.1"/>
    <property type="molecule type" value="Transcribed_RNA"/>
</dbReference>
<keyword evidence="3" id="KW-1133">Transmembrane helix</keyword>
<dbReference type="Pfam" id="PF00520">
    <property type="entry name" value="Ion_trans"/>
    <property type="match status" value="1"/>
</dbReference>
<evidence type="ECO:0000256" key="1">
    <source>
        <dbReference type="ARBA" id="ARBA00004141"/>
    </source>
</evidence>
<dbReference type="AlphaFoldDB" id="A0A7S0E2J5"/>
<name>A0A7S0E2J5_9CRYP</name>
<dbReference type="Gene3D" id="1.10.287.70">
    <property type="match status" value="1"/>
</dbReference>
<dbReference type="InterPro" id="IPR005821">
    <property type="entry name" value="Ion_trans_dom"/>
</dbReference>
<reference evidence="6" key="1">
    <citation type="submission" date="2021-01" db="EMBL/GenBank/DDBJ databases">
        <authorList>
            <person name="Corre E."/>
            <person name="Pelletier E."/>
            <person name="Niang G."/>
            <person name="Scheremetjew M."/>
            <person name="Finn R."/>
            <person name="Kale V."/>
            <person name="Holt S."/>
            <person name="Cochrane G."/>
            <person name="Meng A."/>
            <person name="Brown T."/>
            <person name="Cohen L."/>
        </authorList>
    </citation>
    <scope>NUCLEOTIDE SEQUENCE</scope>
    <source>
        <strain evidence="6">CCMP325</strain>
    </source>
</reference>
<evidence type="ECO:0000256" key="3">
    <source>
        <dbReference type="ARBA" id="ARBA00022989"/>
    </source>
</evidence>
<keyword evidence="2" id="KW-0812">Transmembrane</keyword>
<organism evidence="6">
    <name type="scientific">Hanusia phi</name>
    <dbReference type="NCBI Taxonomy" id="3032"/>
    <lineage>
        <taxon>Eukaryota</taxon>
        <taxon>Cryptophyceae</taxon>
        <taxon>Pyrenomonadales</taxon>
        <taxon>Geminigeraceae</taxon>
        <taxon>Hanusia</taxon>
    </lineage>
</organism>